<keyword evidence="2" id="KW-1133">Transmembrane helix</keyword>
<name>A0A1X0DDM6_9MYCO</name>
<keyword evidence="4" id="KW-1185">Reference proteome</keyword>
<evidence type="ECO:0000256" key="2">
    <source>
        <dbReference type="SAM" id="Phobius"/>
    </source>
</evidence>
<protein>
    <submittedName>
        <fullName evidence="3">Uncharacterized protein</fullName>
    </submittedName>
</protein>
<keyword evidence="2" id="KW-0472">Membrane</keyword>
<evidence type="ECO:0000256" key="1">
    <source>
        <dbReference type="SAM" id="MobiDB-lite"/>
    </source>
</evidence>
<dbReference type="AlphaFoldDB" id="A0A1X0DDM6"/>
<keyword evidence="2" id="KW-0812">Transmembrane</keyword>
<accession>A0A1X0DDM6</accession>
<feature type="transmembrane region" description="Helical" evidence="2">
    <location>
        <begin position="36"/>
        <end position="63"/>
    </location>
</feature>
<sequence>MLPGKLFAVSQLLGLVAALLVSTAAAALLALPELHYYYRSFSALTTLTVGFAAGAAVWAVVLLALTFGIGRRFRIAWLLTLANGVGLAATASAALVLRPGADVDWFAALSRATAALIVVAAAAILVLAVSPPARAWFATPDVVKPVSSTPHDGKPKTARPKRIRLKALVPNRLRSKGTVAAHTDEVTVVVRTMAPQAGQLSTPFPPHAPTPDPFDFNPFG</sequence>
<proteinExistence type="predicted"/>
<evidence type="ECO:0000313" key="3">
    <source>
        <dbReference type="EMBL" id="ORA70485.1"/>
    </source>
</evidence>
<dbReference type="Proteomes" id="UP000192801">
    <property type="component" value="Unassembled WGS sequence"/>
</dbReference>
<evidence type="ECO:0000313" key="4">
    <source>
        <dbReference type="Proteomes" id="UP000192801"/>
    </source>
</evidence>
<dbReference type="EMBL" id="MVHS01000021">
    <property type="protein sequence ID" value="ORA70485.1"/>
    <property type="molecule type" value="Genomic_DNA"/>
</dbReference>
<feature type="transmembrane region" description="Helical" evidence="2">
    <location>
        <begin position="75"/>
        <end position="97"/>
    </location>
</feature>
<feature type="compositionally biased region" description="Pro residues" evidence="1">
    <location>
        <begin position="203"/>
        <end position="212"/>
    </location>
</feature>
<reference evidence="3 4" key="1">
    <citation type="submission" date="2016-12" db="EMBL/GenBank/DDBJ databases">
        <title>The new phylogeny of genus Mycobacterium.</title>
        <authorList>
            <person name="Tortoli E."/>
            <person name="Trovato A."/>
            <person name="Cirillo D.M."/>
        </authorList>
    </citation>
    <scope>NUCLEOTIDE SEQUENCE [LARGE SCALE GENOMIC DNA]</scope>
    <source>
        <strain evidence="3 4">DSM 45130</strain>
    </source>
</reference>
<organism evidence="3 4">
    <name type="scientific">Mycolicibacterium insubricum</name>
    <dbReference type="NCBI Taxonomy" id="444597"/>
    <lineage>
        <taxon>Bacteria</taxon>
        <taxon>Bacillati</taxon>
        <taxon>Actinomycetota</taxon>
        <taxon>Actinomycetes</taxon>
        <taxon>Mycobacteriales</taxon>
        <taxon>Mycobacteriaceae</taxon>
        <taxon>Mycolicibacterium</taxon>
    </lineage>
</organism>
<feature type="region of interest" description="Disordered" evidence="1">
    <location>
        <begin position="198"/>
        <end position="220"/>
    </location>
</feature>
<dbReference type="RefSeq" id="WP_083030863.1">
    <property type="nucleotide sequence ID" value="NZ_AP022618.1"/>
</dbReference>
<feature type="transmembrane region" description="Helical" evidence="2">
    <location>
        <begin position="109"/>
        <end position="129"/>
    </location>
</feature>
<comment type="caution">
    <text evidence="3">The sequence shown here is derived from an EMBL/GenBank/DDBJ whole genome shotgun (WGS) entry which is preliminary data.</text>
</comment>
<gene>
    <name evidence="3" type="ORF">BST26_10680</name>
</gene>